<gene>
    <name evidence="1" type="ORF">PRUB_a3723</name>
</gene>
<dbReference type="EMBL" id="AHCD03000034">
    <property type="protein sequence ID" value="KAF7786909.1"/>
    <property type="molecule type" value="Genomic_DNA"/>
</dbReference>
<evidence type="ECO:0000313" key="1">
    <source>
        <dbReference type="EMBL" id="KAF7786909.1"/>
    </source>
</evidence>
<name>A0A8T0C8A0_9GAMM</name>
<comment type="caution">
    <text evidence="1">The sequence shown here is derived from an EMBL/GenBank/DDBJ whole genome shotgun (WGS) entry which is preliminary data.</text>
</comment>
<dbReference type="Proteomes" id="UP000016480">
    <property type="component" value="Unassembled WGS sequence"/>
</dbReference>
<reference evidence="1 2" key="1">
    <citation type="journal article" date="2012" name="J. Bacteriol.">
        <title>Genome sequence of the cycloprodigiosin-producing bacterial strain Pseudoalteromonas rubra ATCC 29570(T).</title>
        <authorList>
            <person name="Xie B.B."/>
            <person name="Shu Y.L."/>
            <person name="Qin Q.L."/>
            <person name="Rong J.C."/>
            <person name="Zhang X.Y."/>
            <person name="Chen X.L."/>
            <person name="Zhou B.C."/>
            <person name="Zhang Y.Z."/>
        </authorList>
    </citation>
    <scope>NUCLEOTIDE SEQUENCE [LARGE SCALE GENOMIC DNA]</scope>
    <source>
        <strain evidence="1 2">DSM 6842</strain>
    </source>
</reference>
<organism evidence="1 2">
    <name type="scientific">Pseudoalteromonas rubra</name>
    <dbReference type="NCBI Taxonomy" id="43658"/>
    <lineage>
        <taxon>Bacteria</taxon>
        <taxon>Pseudomonadati</taxon>
        <taxon>Pseudomonadota</taxon>
        <taxon>Gammaproteobacteria</taxon>
        <taxon>Alteromonadales</taxon>
        <taxon>Pseudoalteromonadaceae</taxon>
        <taxon>Pseudoalteromonas</taxon>
    </lineage>
</organism>
<sequence>MTYTSKLSFIDQHLAALKHDKLFGTIPRATLKNFYDQQGLSA</sequence>
<accession>A0A8T0C8A0</accession>
<proteinExistence type="predicted"/>
<evidence type="ECO:0000313" key="2">
    <source>
        <dbReference type="Proteomes" id="UP000016480"/>
    </source>
</evidence>
<dbReference type="AlphaFoldDB" id="A0A8T0C8A0"/>
<protein>
    <submittedName>
        <fullName evidence="1">Uncharacterized protein</fullName>
    </submittedName>
</protein>